<dbReference type="AlphaFoldDB" id="A0A6M7TPM0"/>
<organism evidence="1 2">
    <name type="scientific">Mesorhizobium jarvisii</name>
    <dbReference type="NCBI Taxonomy" id="1777867"/>
    <lineage>
        <taxon>Bacteria</taxon>
        <taxon>Pseudomonadati</taxon>
        <taxon>Pseudomonadota</taxon>
        <taxon>Alphaproteobacteria</taxon>
        <taxon>Hyphomicrobiales</taxon>
        <taxon>Phyllobacteriaceae</taxon>
        <taxon>Mesorhizobium</taxon>
    </lineage>
</organism>
<gene>
    <name evidence="1" type="ORF">D3242_22740</name>
</gene>
<dbReference type="EMBL" id="QZXA01000009">
    <property type="protein sequence ID" value="RJT31082.1"/>
    <property type="molecule type" value="Genomic_DNA"/>
</dbReference>
<keyword evidence="2" id="KW-1185">Reference proteome</keyword>
<dbReference type="RefSeq" id="WP_064982631.1">
    <property type="nucleotide sequence ID" value="NZ_CP033507.1"/>
</dbReference>
<protein>
    <submittedName>
        <fullName evidence="1">Uncharacterized protein</fullName>
    </submittedName>
</protein>
<reference evidence="1 2" key="1">
    <citation type="submission" date="2018-09" db="EMBL/GenBank/DDBJ databases">
        <title>Mesorhizobium carmichaelinearum sp. nov. isolated from Carmichaelinea spp. root nodules in New Zealand.</title>
        <authorList>
            <person name="De Meyer S.E."/>
        </authorList>
    </citation>
    <scope>NUCLEOTIDE SEQUENCE [LARGE SCALE GENOMIC DNA]</scope>
    <source>
        <strain evidence="1 2">LMG 28313</strain>
    </source>
</reference>
<comment type="caution">
    <text evidence="1">The sequence shown here is derived from an EMBL/GenBank/DDBJ whole genome shotgun (WGS) entry which is preliminary data.</text>
</comment>
<evidence type="ECO:0000313" key="2">
    <source>
        <dbReference type="Proteomes" id="UP000275530"/>
    </source>
</evidence>
<sequence>MIKTRLACPHLADRGARLAGVGFTDRLVPRQVGAADYEFPAAPVPQEPDRAVAAAEASHLKASAAFSCFTESCPVAHPSGQDSAPAVAASSAGALSHTSNAVLLRDHVMVLVRAIAAYERCTNERAVALALTEYATAIGAGVLARAVADLGDELADVPAHARLAANRFRSGGP</sequence>
<accession>A0A6M7TPM0</accession>
<name>A0A6M7TPM0_9HYPH</name>
<evidence type="ECO:0000313" key="1">
    <source>
        <dbReference type="EMBL" id="RJT31082.1"/>
    </source>
</evidence>
<proteinExistence type="predicted"/>
<dbReference type="Proteomes" id="UP000275530">
    <property type="component" value="Unassembled WGS sequence"/>
</dbReference>